<sequence>MENKSARWYIMADDDTIFFLHNLVEVLSK</sequence>
<accession>A0AAN8YE27</accession>
<gene>
    <name evidence="1" type="ORF">RDI58_014583</name>
</gene>
<dbReference type="Gene3D" id="3.90.550.50">
    <property type="match status" value="1"/>
</dbReference>
<name>A0AAN8YE27_SOLBU</name>
<reference evidence="1 2" key="1">
    <citation type="submission" date="2024-02" db="EMBL/GenBank/DDBJ databases">
        <title>de novo genome assembly of Solanum bulbocastanum strain 11H21.</title>
        <authorList>
            <person name="Hosaka A.J."/>
        </authorList>
    </citation>
    <scope>NUCLEOTIDE SEQUENCE [LARGE SCALE GENOMIC DNA]</scope>
    <source>
        <tissue evidence="1">Young leaves</tissue>
    </source>
</reference>
<dbReference type="Proteomes" id="UP001371456">
    <property type="component" value="Unassembled WGS sequence"/>
</dbReference>
<protein>
    <recommendedName>
        <fullName evidence="3">Fringe</fullName>
    </recommendedName>
</protein>
<dbReference type="EMBL" id="JBANQN010000006">
    <property type="protein sequence ID" value="KAK6786058.1"/>
    <property type="molecule type" value="Genomic_DNA"/>
</dbReference>
<organism evidence="1 2">
    <name type="scientific">Solanum bulbocastanum</name>
    <name type="common">Wild potato</name>
    <dbReference type="NCBI Taxonomy" id="147425"/>
    <lineage>
        <taxon>Eukaryota</taxon>
        <taxon>Viridiplantae</taxon>
        <taxon>Streptophyta</taxon>
        <taxon>Embryophyta</taxon>
        <taxon>Tracheophyta</taxon>
        <taxon>Spermatophyta</taxon>
        <taxon>Magnoliopsida</taxon>
        <taxon>eudicotyledons</taxon>
        <taxon>Gunneridae</taxon>
        <taxon>Pentapetalae</taxon>
        <taxon>asterids</taxon>
        <taxon>lamiids</taxon>
        <taxon>Solanales</taxon>
        <taxon>Solanaceae</taxon>
        <taxon>Solanoideae</taxon>
        <taxon>Solaneae</taxon>
        <taxon>Solanum</taxon>
    </lineage>
</organism>
<evidence type="ECO:0000313" key="2">
    <source>
        <dbReference type="Proteomes" id="UP001371456"/>
    </source>
</evidence>
<proteinExistence type="predicted"/>
<evidence type="ECO:0000313" key="1">
    <source>
        <dbReference type="EMBL" id="KAK6786058.1"/>
    </source>
</evidence>
<dbReference type="AlphaFoldDB" id="A0AAN8YE27"/>
<evidence type="ECO:0008006" key="3">
    <source>
        <dbReference type="Google" id="ProtNLM"/>
    </source>
</evidence>
<comment type="caution">
    <text evidence="1">The sequence shown here is derived from an EMBL/GenBank/DDBJ whole genome shotgun (WGS) entry which is preliminary data.</text>
</comment>
<keyword evidence="2" id="KW-1185">Reference proteome</keyword>